<proteinExistence type="predicted"/>
<comment type="subcellular location">
    <subcellularLocation>
        <location evidence="1">Membrane</location>
    </subcellularLocation>
</comment>
<sequence length="93" mass="9977">MMDGATDKFRADLKSQAPEIKRKAQEMGVKTEGTVTGAGVESLFSDEAVVLVTVDTKVTVTSNRVGVVSLQRVRVTVENADGAYKASKLEFVN</sequence>
<dbReference type="GO" id="GO:0004674">
    <property type="term" value="F:protein serine/threonine kinase activity"/>
    <property type="evidence" value="ECO:0007669"/>
    <property type="project" value="UniProtKB-KW"/>
</dbReference>
<keyword evidence="3" id="KW-0723">Serine/threonine-protein kinase</keyword>
<accession>A0A0U1D702</accession>
<name>A0A0U1D702_9MYCO</name>
<dbReference type="AlphaFoldDB" id="A0A0U1D702"/>
<organism evidence="3 4">
    <name type="scientific">Mycolicibacterium conceptionense</name>
    <dbReference type="NCBI Taxonomy" id="451644"/>
    <lineage>
        <taxon>Bacteria</taxon>
        <taxon>Bacillati</taxon>
        <taxon>Actinomycetota</taxon>
        <taxon>Actinomycetes</taxon>
        <taxon>Mycobacteriales</taxon>
        <taxon>Mycobacteriaceae</taxon>
        <taxon>Mycolicibacterium</taxon>
    </lineage>
</organism>
<dbReference type="Proteomes" id="UP000182227">
    <property type="component" value="Unassembled WGS sequence"/>
</dbReference>
<protein>
    <submittedName>
        <fullName evidence="3">Serine/threonine protein kinase</fullName>
    </submittedName>
</protein>
<keyword evidence="2" id="KW-0472">Membrane</keyword>
<keyword evidence="3" id="KW-0808">Transferase</keyword>
<dbReference type="EMBL" id="CTEF01000001">
    <property type="protein sequence ID" value="CQD09411.1"/>
    <property type="molecule type" value="Genomic_DNA"/>
</dbReference>
<evidence type="ECO:0000256" key="2">
    <source>
        <dbReference type="ARBA" id="ARBA00023136"/>
    </source>
</evidence>
<dbReference type="GO" id="GO:0016020">
    <property type="term" value="C:membrane"/>
    <property type="evidence" value="ECO:0007669"/>
    <property type="project" value="UniProtKB-SubCell"/>
</dbReference>
<reference evidence="3 4" key="1">
    <citation type="submission" date="2015-03" db="EMBL/GenBank/DDBJ databases">
        <authorList>
            <person name="Murphy D."/>
        </authorList>
    </citation>
    <scope>NUCLEOTIDE SEQUENCE [LARGE SCALE GENOMIC DNA]</scope>
    <source>
        <strain evidence="3 4">D16</strain>
    </source>
</reference>
<dbReference type="PANTHER" id="PTHR37042:SF4">
    <property type="entry name" value="OUTER MEMBRANE PROTEIN RV1973"/>
    <property type="match status" value="1"/>
</dbReference>
<evidence type="ECO:0000313" key="3">
    <source>
        <dbReference type="EMBL" id="CQD09411.1"/>
    </source>
</evidence>
<gene>
    <name evidence="3" type="ORF">BN970_01832</name>
</gene>
<keyword evidence="3" id="KW-0418">Kinase</keyword>
<evidence type="ECO:0000256" key="1">
    <source>
        <dbReference type="ARBA" id="ARBA00004370"/>
    </source>
</evidence>
<dbReference type="PANTHER" id="PTHR37042">
    <property type="entry name" value="OUTER MEMBRANE PROTEIN RV1973"/>
    <property type="match status" value="1"/>
</dbReference>
<evidence type="ECO:0000313" key="4">
    <source>
        <dbReference type="Proteomes" id="UP000182227"/>
    </source>
</evidence>